<dbReference type="Gene3D" id="1.10.10.60">
    <property type="entry name" value="Homeodomain-like"/>
    <property type="match status" value="1"/>
</dbReference>
<evidence type="ECO:0000256" key="5">
    <source>
        <dbReference type="ARBA" id="ARBA00023125"/>
    </source>
</evidence>
<dbReference type="SMART" id="SM00387">
    <property type="entry name" value="HATPase_c"/>
    <property type="match status" value="1"/>
</dbReference>
<dbReference type="EC" id="2.7.13.3" evidence="2"/>
<proteinExistence type="predicted"/>
<dbReference type="CDD" id="cd00082">
    <property type="entry name" value="HisKA"/>
    <property type="match status" value="1"/>
</dbReference>
<reference evidence="12" key="1">
    <citation type="submission" date="2020-10" db="EMBL/GenBank/DDBJ databases">
        <authorList>
            <person name="Gilroy R."/>
        </authorList>
    </citation>
    <scope>NUCLEOTIDE SEQUENCE</scope>
    <source>
        <strain evidence="12">B1-20833</strain>
    </source>
</reference>
<evidence type="ECO:0000256" key="1">
    <source>
        <dbReference type="ARBA" id="ARBA00000085"/>
    </source>
</evidence>
<dbReference type="SUPFAM" id="SSF101898">
    <property type="entry name" value="NHL repeat"/>
    <property type="match status" value="1"/>
</dbReference>
<evidence type="ECO:0000313" key="12">
    <source>
        <dbReference type="EMBL" id="MBO8452613.1"/>
    </source>
</evidence>
<gene>
    <name evidence="12" type="ORF">IAC06_06995</name>
</gene>
<keyword evidence="6" id="KW-0804">Transcription</keyword>
<protein>
    <recommendedName>
        <fullName evidence="2">histidine kinase</fullName>
        <ecNumber evidence="2">2.7.13.3</ecNumber>
    </recommendedName>
</protein>
<evidence type="ECO:0000259" key="9">
    <source>
        <dbReference type="PROSITE" id="PS01124"/>
    </source>
</evidence>
<dbReference type="Pfam" id="PF07494">
    <property type="entry name" value="Reg_prop"/>
    <property type="match status" value="2"/>
</dbReference>
<dbReference type="SUPFAM" id="SSF55874">
    <property type="entry name" value="ATPase domain of HSP90 chaperone/DNA topoisomerase II/histidine kinase"/>
    <property type="match status" value="1"/>
</dbReference>
<feature type="region of interest" description="Disordered" evidence="8">
    <location>
        <begin position="1033"/>
        <end position="1057"/>
    </location>
</feature>
<evidence type="ECO:0000259" key="10">
    <source>
        <dbReference type="PROSITE" id="PS50109"/>
    </source>
</evidence>
<reference evidence="12" key="2">
    <citation type="journal article" date="2021" name="PeerJ">
        <title>Extensive microbial diversity within the chicken gut microbiome revealed by metagenomics and culture.</title>
        <authorList>
            <person name="Gilroy R."/>
            <person name="Ravi A."/>
            <person name="Getino M."/>
            <person name="Pursley I."/>
            <person name="Horton D.L."/>
            <person name="Alikhan N.F."/>
            <person name="Baker D."/>
            <person name="Gharbi K."/>
            <person name="Hall N."/>
            <person name="Watson M."/>
            <person name="Adriaenssens E.M."/>
            <person name="Foster-Nyarko E."/>
            <person name="Jarju S."/>
            <person name="Secka A."/>
            <person name="Antonio M."/>
            <person name="Oren A."/>
            <person name="Chaudhuri R.R."/>
            <person name="La Ragione R."/>
            <person name="Hildebrand F."/>
            <person name="Pallen M.J."/>
        </authorList>
    </citation>
    <scope>NUCLEOTIDE SEQUENCE</scope>
    <source>
        <strain evidence="12">B1-20833</strain>
    </source>
</reference>
<dbReference type="Gene3D" id="3.30.565.10">
    <property type="entry name" value="Histidine kinase-like ATPase, C-terminal domain"/>
    <property type="match status" value="1"/>
</dbReference>
<dbReference type="InterPro" id="IPR005467">
    <property type="entry name" value="His_kinase_dom"/>
</dbReference>
<name>A0A9D9HIN6_9BACT</name>
<evidence type="ECO:0000313" key="13">
    <source>
        <dbReference type="Proteomes" id="UP000823661"/>
    </source>
</evidence>
<dbReference type="SMART" id="SM00342">
    <property type="entry name" value="HTH_ARAC"/>
    <property type="match status" value="1"/>
</dbReference>
<evidence type="ECO:0000256" key="4">
    <source>
        <dbReference type="ARBA" id="ARBA00023015"/>
    </source>
</evidence>
<dbReference type="InterPro" id="IPR018062">
    <property type="entry name" value="HTH_AraC-typ_CS"/>
</dbReference>
<dbReference type="PROSITE" id="PS50109">
    <property type="entry name" value="HIS_KIN"/>
    <property type="match status" value="1"/>
</dbReference>
<dbReference type="GO" id="GO:0003700">
    <property type="term" value="F:DNA-binding transcription factor activity"/>
    <property type="evidence" value="ECO:0007669"/>
    <property type="project" value="InterPro"/>
</dbReference>
<keyword evidence="4" id="KW-0805">Transcription regulation</keyword>
<dbReference type="InterPro" id="IPR015943">
    <property type="entry name" value="WD40/YVTN_repeat-like_dom_sf"/>
</dbReference>
<dbReference type="SMART" id="SM00388">
    <property type="entry name" value="HisKA"/>
    <property type="match status" value="1"/>
</dbReference>
<dbReference type="CDD" id="cd00075">
    <property type="entry name" value="HATPase"/>
    <property type="match status" value="1"/>
</dbReference>
<dbReference type="Gene3D" id="1.10.287.130">
    <property type="match status" value="1"/>
</dbReference>
<dbReference type="SUPFAM" id="SSF47384">
    <property type="entry name" value="Homodimeric domain of signal transducing histidine kinase"/>
    <property type="match status" value="1"/>
</dbReference>
<dbReference type="InterPro" id="IPR036890">
    <property type="entry name" value="HATPase_C_sf"/>
</dbReference>
<comment type="caution">
    <text evidence="12">The sequence shown here is derived from an EMBL/GenBank/DDBJ whole genome shotgun (WGS) entry which is preliminary data.</text>
</comment>
<dbReference type="PROSITE" id="PS01124">
    <property type="entry name" value="HTH_ARAC_FAMILY_2"/>
    <property type="match status" value="1"/>
</dbReference>
<keyword evidence="3 7" id="KW-0597">Phosphoprotein</keyword>
<dbReference type="InterPro" id="IPR011006">
    <property type="entry name" value="CheY-like_superfamily"/>
</dbReference>
<dbReference type="PROSITE" id="PS50110">
    <property type="entry name" value="RESPONSE_REGULATORY"/>
    <property type="match status" value="1"/>
</dbReference>
<organism evidence="12 13">
    <name type="scientific">Candidatus Cryptobacteroides intestinavium</name>
    <dbReference type="NCBI Taxonomy" id="2840766"/>
    <lineage>
        <taxon>Bacteria</taxon>
        <taxon>Pseudomonadati</taxon>
        <taxon>Bacteroidota</taxon>
        <taxon>Bacteroidia</taxon>
        <taxon>Bacteroidales</taxon>
        <taxon>Candidatus Cryptobacteroides</taxon>
    </lineage>
</organism>
<dbReference type="InterPro" id="IPR011110">
    <property type="entry name" value="Reg_prop"/>
</dbReference>
<dbReference type="InterPro" id="IPR036097">
    <property type="entry name" value="HisK_dim/P_sf"/>
</dbReference>
<dbReference type="FunFam" id="1.10.287.130:FF:000045">
    <property type="entry name" value="Two-component system sensor histidine kinase/response regulator"/>
    <property type="match status" value="1"/>
</dbReference>
<dbReference type="GO" id="GO:0000155">
    <property type="term" value="F:phosphorelay sensor kinase activity"/>
    <property type="evidence" value="ECO:0007669"/>
    <property type="project" value="InterPro"/>
</dbReference>
<sequence length="1314" mass="148179">MHRAVILIIFFVLAVQVPGYSNNPYRRYDVRSGLNDNSVKDICQDHRGYIWLATKDGFCRFNGYRFDTFASSRSGVNLNVDAICPHSDGNRIWAGCTDRLMLFDPSTSELLPLSARSDDGQKIQCCLCLGYDVMGDLWIGTDNGIFSWNEDREELRHYSLGKGARYVKALLIDDDGNIWAGSDAGLYLYDRLTDRFRSATEREGQYTAGPDGLDITAITQIGDNRLAVGTQDGRFLAFDIIKKQFTDISAGRSGRNPLSVSRIHTIFKKTGNQLLIGSDSGMYTLDLNNNVWGETTDILSKESIYKFFLDREGGLWIGTYFCGVNYLSPRQNEILWFYDDGTEESLNGNAVSEFCEDRDGRIWIATENGGLNLFDPVTGKVADFSDRSCNNIHALEIVGETLLIGTFSYGLDCMDLRTGKVTRYQNIPGDSTSICNNYVYAIHKASSGTIYVGTMSGLCTFDPDTGKFSKIDRFNNKFIYDINEDPEGNIWVAGKTDGIYVRFRDSKQWQHFTHDHDDPGSPMTDRFIRIYIDSAGDVWFCSEGAGICRYVGDGRFENYGCDEGLPAGIYFGILDDGVGNLWLSSNNGIIKYNPGLHSYTRYTAEDGLQSNLFNFRSSYMASDGTFYFGGINGFNCFSPFNISVNKIKPDIIISSVRVRWTDRNGLSTYKDHIPTNETMKVSSKVISISINYECLSYVAPGQNRYAWKLDGLNDEWIETDQNSVSFMKLPAGRYTFMLKGCNNNGYWSDSVETLNIKVLPSPFMSIWAKAGYIIICLGLVYMLIKYLLIRQEEKRDRELYKAKLDFFTQIAHEIKTPVTLIKSPLEQIIEAGKWDRSVEDNLNLIQKNANRLLDLIHQLLDFRKIESDGYRLKYSSTDVTAIIRDTVSRFEGTVRRKGNADRDGHVFITISYICPEKHIRINADSEALTKILSNLLSNALKYARSEITVSLADIHDRTGRYISIEVKDDGPGIPSEIREKVFEPFFQGAAYSGNGFGIGLSLVKLLAERHGGRVSIHENPSGGCTVTVTIPDTELPDSAGGEETGGCDNPEEENIGRPDTDTIMIVEDTEDMREFLVRNFEDTYNVVAAADGSEAMKILERKSCDLIISDILMPEMNGFEFLAKVREDRILNHIPFILLSAIDTSDTKIQGLESGADAYIEKPFSLNYLKATVKSLLDNRKRIFEHFASSPDIQYDAEAISANDEKWLESVNSILEENLTNKEFTIDILAEQLKTSRSNMQRKIKGLTGVAPSEYIRIFRLKTAARLLKEGYRVNEVCSLTGFDNWSYFSKRFKQQFGFSPKEFLAQDKETKEK</sequence>
<feature type="modified residue" description="4-aspartylphosphate" evidence="7">
    <location>
        <position position="1110"/>
    </location>
</feature>
<evidence type="ECO:0000256" key="6">
    <source>
        <dbReference type="ARBA" id="ARBA00023163"/>
    </source>
</evidence>
<evidence type="ECO:0000256" key="3">
    <source>
        <dbReference type="ARBA" id="ARBA00022553"/>
    </source>
</evidence>
<dbReference type="CDD" id="cd17574">
    <property type="entry name" value="REC_OmpR"/>
    <property type="match status" value="1"/>
</dbReference>
<feature type="domain" description="Histidine kinase" evidence="10">
    <location>
        <begin position="809"/>
        <end position="1034"/>
    </location>
</feature>
<dbReference type="PRINTS" id="PR00344">
    <property type="entry name" value="BCTRLSENSOR"/>
</dbReference>
<dbReference type="EMBL" id="JADIMI010000067">
    <property type="protein sequence ID" value="MBO8452613.1"/>
    <property type="molecule type" value="Genomic_DNA"/>
</dbReference>
<dbReference type="SMART" id="SM00448">
    <property type="entry name" value="REC"/>
    <property type="match status" value="1"/>
</dbReference>
<dbReference type="Pfam" id="PF02518">
    <property type="entry name" value="HATPase_c"/>
    <property type="match status" value="1"/>
</dbReference>
<dbReference type="Pfam" id="PF07495">
    <property type="entry name" value="Y_Y_Y"/>
    <property type="match status" value="1"/>
</dbReference>
<dbReference type="InterPro" id="IPR011123">
    <property type="entry name" value="Y_Y_Y"/>
</dbReference>
<evidence type="ECO:0000259" key="11">
    <source>
        <dbReference type="PROSITE" id="PS50110"/>
    </source>
</evidence>
<dbReference type="PANTHER" id="PTHR43547:SF2">
    <property type="entry name" value="HYBRID SIGNAL TRANSDUCTION HISTIDINE KINASE C"/>
    <property type="match status" value="1"/>
</dbReference>
<dbReference type="InterPro" id="IPR001789">
    <property type="entry name" value="Sig_transdc_resp-reg_receiver"/>
</dbReference>
<dbReference type="Pfam" id="PF00072">
    <property type="entry name" value="Response_reg"/>
    <property type="match status" value="1"/>
</dbReference>
<comment type="catalytic activity">
    <reaction evidence="1">
        <text>ATP + protein L-histidine = ADP + protein N-phospho-L-histidine.</text>
        <dbReference type="EC" id="2.7.13.3"/>
    </reaction>
</comment>
<dbReference type="InterPro" id="IPR009057">
    <property type="entry name" value="Homeodomain-like_sf"/>
</dbReference>
<dbReference type="InterPro" id="IPR011047">
    <property type="entry name" value="Quinoprotein_ADH-like_sf"/>
</dbReference>
<dbReference type="GO" id="GO:0043565">
    <property type="term" value="F:sequence-specific DNA binding"/>
    <property type="evidence" value="ECO:0007669"/>
    <property type="project" value="InterPro"/>
</dbReference>
<feature type="domain" description="HTH araC/xylS-type" evidence="9">
    <location>
        <begin position="1209"/>
        <end position="1307"/>
    </location>
</feature>
<dbReference type="InterPro" id="IPR018060">
    <property type="entry name" value="HTH_AraC"/>
</dbReference>
<dbReference type="PROSITE" id="PS00041">
    <property type="entry name" value="HTH_ARAC_FAMILY_1"/>
    <property type="match status" value="1"/>
</dbReference>
<evidence type="ECO:0000256" key="2">
    <source>
        <dbReference type="ARBA" id="ARBA00012438"/>
    </source>
</evidence>
<feature type="domain" description="Response regulatory" evidence="11">
    <location>
        <begin position="1062"/>
        <end position="1177"/>
    </location>
</feature>
<dbReference type="InterPro" id="IPR003594">
    <property type="entry name" value="HATPase_dom"/>
</dbReference>
<dbReference type="Gene3D" id="2.60.40.10">
    <property type="entry name" value="Immunoglobulins"/>
    <property type="match status" value="1"/>
</dbReference>
<dbReference type="InterPro" id="IPR003661">
    <property type="entry name" value="HisK_dim/P_dom"/>
</dbReference>
<dbReference type="Proteomes" id="UP000823661">
    <property type="component" value="Unassembled WGS sequence"/>
</dbReference>
<accession>A0A9D9HIN6</accession>
<dbReference type="InterPro" id="IPR004358">
    <property type="entry name" value="Sig_transdc_His_kin-like_C"/>
</dbReference>
<dbReference type="SUPFAM" id="SSF50998">
    <property type="entry name" value="Quinoprotein alcohol dehydrogenase-like"/>
    <property type="match status" value="1"/>
</dbReference>
<dbReference type="Gene3D" id="2.130.10.10">
    <property type="entry name" value="YVTN repeat-like/Quinoprotein amine dehydrogenase"/>
    <property type="match status" value="3"/>
</dbReference>
<dbReference type="SUPFAM" id="SSF63829">
    <property type="entry name" value="Calcium-dependent phosphotriesterase"/>
    <property type="match status" value="1"/>
</dbReference>
<dbReference type="PANTHER" id="PTHR43547">
    <property type="entry name" value="TWO-COMPONENT HISTIDINE KINASE"/>
    <property type="match status" value="1"/>
</dbReference>
<dbReference type="Gene3D" id="3.40.50.2300">
    <property type="match status" value="1"/>
</dbReference>
<dbReference type="SUPFAM" id="SSF52172">
    <property type="entry name" value="CheY-like"/>
    <property type="match status" value="1"/>
</dbReference>
<dbReference type="InterPro" id="IPR013783">
    <property type="entry name" value="Ig-like_fold"/>
</dbReference>
<dbReference type="Pfam" id="PF12833">
    <property type="entry name" value="HTH_18"/>
    <property type="match status" value="1"/>
</dbReference>
<keyword evidence="5" id="KW-0238">DNA-binding</keyword>
<dbReference type="SUPFAM" id="SSF46689">
    <property type="entry name" value="Homeodomain-like"/>
    <property type="match status" value="1"/>
</dbReference>
<evidence type="ECO:0000256" key="8">
    <source>
        <dbReference type="SAM" id="MobiDB-lite"/>
    </source>
</evidence>
<evidence type="ECO:0000256" key="7">
    <source>
        <dbReference type="PROSITE-ProRule" id="PRU00169"/>
    </source>
</evidence>
<dbReference type="Pfam" id="PF00512">
    <property type="entry name" value="HisKA"/>
    <property type="match status" value="1"/>
</dbReference>